<evidence type="ECO:0000313" key="2">
    <source>
        <dbReference type="Proteomes" id="UP000284465"/>
    </source>
</evidence>
<dbReference type="RefSeq" id="WP_118590326.1">
    <property type="nucleotide sequence ID" value="NZ_QSFP01000002.1"/>
</dbReference>
<dbReference type="AlphaFoldDB" id="A0A413SPD5"/>
<accession>A0A413SPD5</accession>
<sequence length="134" mass="15202">MNIKELREKNGKSCIGQVLQVINNTTLLFSYYGFVHVGDTIAVYEVCDQIKDIDGTVIDNYEFIKDKLEIIDVADRYCVAQKKEYMSKPIVAAISPILENREELIPLNVDSSIIKPITVKNKKIQIGDPVKKIQ</sequence>
<gene>
    <name evidence="1" type="ORF">DW927_03135</name>
</gene>
<proteinExistence type="predicted"/>
<dbReference type="EMBL" id="QSFP01000002">
    <property type="protein sequence ID" value="RHA69818.1"/>
    <property type="molecule type" value="Genomic_DNA"/>
</dbReference>
<organism evidence="1 2">
    <name type="scientific">Roseburia intestinalis</name>
    <dbReference type="NCBI Taxonomy" id="166486"/>
    <lineage>
        <taxon>Bacteria</taxon>
        <taxon>Bacillati</taxon>
        <taxon>Bacillota</taxon>
        <taxon>Clostridia</taxon>
        <taxon>Lachnospirales</taxon>
        <taxon>Lachnospiraceae</taxon>
        <taxon>Roseburia</taxon>
    </lineage>
</organism>
<comment type="caution">
    <text evidence="1">The sequence shown here is derived from an EMBL/GenBank/DDBJ whole genome shotgun (WGS) entry which is preliminary data.</text>
</comment>
<reference evidence="1 2" key="1">
    <citation type="submission" date="2018-08" db="EMBL/GenBank/DDBJ databases">
        <title>A genome reference for cultivated species of the human gut microbiota.</title>
        <authorList>
            <person name="Zou Y."/>
            <person name="Xue W."/>
            <person name="Luo G."/>
        </authorList>
    </citation>
    <scope>NUCLEOTIDE SEQUENCE [LARGE SCALE GENOMIC DNA]</scope>
    <source>
        <strain evidence="1 2">AM43-11</strain>
    </source>
</reference>
<protein>
    <submittedName>
        <fullName evidence="1">Uncharacterized protein</fullName>
    </submittedName>
</protein>
<evidence type="ECO:0000313" key="1">
    <source>
        <dbReference type="EMBL" id="RHA69818.1"/>
    </source>
</evidence>
<dbReference type="Proteomes" id="UP000284465">
    <property type="component" value="Unassembled WGS sequence"/>
</dbReference>
<name>A0A413SPD5_9FIRM</name>